<keyword evidence="3 13" id="KW-0812">Transmembrane</keyword>
<evidence type="ECO:0000313" key="16">
    <source>
        <dbReference type="Proteomes" id="UP000694580"/>
    </source>
</evidence>
<gene>
    <name evidence="15" type="primary">nectin4a</name>
</gene>
<dbReference type="InterPro" id="IPR013106">
    <property type="entry name" value="Ig_V-set"/>
</dbReference>
<sequence>MMLSVSKSLSKYLWICGILTCIHGEFIEPLGTPFPLRSLLDGETRLPCRYKAENLTVVQVSWIREKTDGKKETIITAHYTEGHKESPEFVGKALFESPNPIQDSTLLILRTRLSDEATYTCQITTFPSGKVEVEVELTVWSKPISNVDAVVMVEGQSFRQAAYCRANGRPPPHITWDTDLAGNSENRSLEEGSVSSQFSLHPLRHMNGRKLDCLVWHPLFETPHRIRNTLVVHFPPDASVLGYGKNWYVGKEGAELKCESGGNPRPQSFTWSRKGGTLPEGVVINKESLKFNHPLTLMDSGIYECVSTNVVGSGRAEVAITIDESRFLIMDNIWLLIIGGAAVALLIFLVIIVIVVVQYHKRKNKKLVRELEAKKEEISTLSRQASFRRTHSGSTENRYHIELEETYPLRVEGTLRNSLSSLDRPRSRDSRSTLGGAVDSLGRPAIYNTSRRGRERMIERDGEESRHRVDSFVSHVSLSKDNQLHPPLQPSPFIMEQSTDSLRPSNGKAIIPAEARPRVVGGSSSTRIRTGVQRNNNYPPVTDEEEDEDVLRENEVDCFRHCELNGLQSRNSDTNSQISEAMSNHFEQSNGVLMPKSSPNSILIPPQSPNIHRPQIV</sequence>
<proteinExistence type="inferred from homology"/>
<dbReference type="SUPFAM" id="SSF48726">
    <property type="entry name" value="Immunoglobulin"/>
    <property type="match status" value="3"/>
</dbReference>
<dbReference type="Pfam" id="PF07686">
    <property type="entry name" value="V-set"/>
    <property type="match status" value="1"/>
</dbReference>
<feature type="domain" description="Ig-like" evidence="14">
    <location>
        <begin position="143"/>
        <end position="231"/>
    </location>
</feature>
<organism evidence="15 16">
    <name type="scientific">Denticeps clupeoides</name>
    <name type="common">denticle herring</name>
    <dbReference type="NCBI Taxonomy" id="299321"/>
    <lineage>
        <taxon>Eukaryota</taxon>
        <taxon>Metazoa</taxon>
        <taxon>Chordata</taxon>
        <taxon>Craniata</taxon>
        <taxon>Vertebrata</taxon>
        <taxon>Euteleostomi</taxon>
        <taxon>Actinopterygii</taxon>
        <taxon>Neopterygii</taxon>
        <taxon>Teleostei</taxon>
        <taxon>Clupei</taxon>
        <taxon>Clupeiformes</taxon>
        <taxon>Denticipitoidei</taxon>
        <taxon>Denticipitidae</taxon>
        <taxon>Denticeps</taxon>
    </lineage>
</organism>
<evidence type="ECO:0000256" key="11">
    <source>
        <dbReference type="SAM" id="Coils"/>
    </source>
</evidence>
<feature type="domain" description="Ig-like" evidence="14">
    <location>
        <begin position="29"/>
        <end position="138"/>
    </location>
</feature>
<dbReference type="PANTHER" id="PTHR23277">
    <property type="entry name" value="NECTIN-RELATED"/>
    <property type="match status" value="1"/>
</dbReference>
<keyword evidence="16" id="KW-1185">Reference proteome</keyword>
<evidence type="ECO:0000256" key="12">
    <source>
        <dbReference type="SAM" id="MobiDB-lite"/>
    </source>
</evidence>
<feature type="compositionally biased region" description="Polar residues" evidence="12">
    <location>
        <begin position="522"/>
        <end position="539"/>
    </location>
</feature>
<accession>A0AAY4A0C2</accession>
<dbReference type="InterPro" id="IPR007110">
    <property type="entry name" value="Ig-like_dom"/>
</dbReference>
<dbReference type="GeneID" id="114792224"/>
<evidence type="ECO:0000256" key="1">
    <source>
        <dbReference type="ARBA" id="ARBA00004167"/>
    </source>
</evidence>
<dbReference type="Pfam" id="PF08205">
    <property type="entry name" value="C2-set_2"/>
    <property type="match status" value="1"/>
</dbReference>
<feature type="compositionally biased region" description="Basic and acidic residues" evidence="12">
    <location>
        <begin position="455"/>
        <end position="466"/>
    </location>
</feature>
<keyword evidence="9" id="KW-1015">Disulfide bond</keyword>
<evidence type="ECO:0000259" key="14">
    <source>
        <dbReference type="PROSITE" id="PS50835"/>
    </source>
</evidence>
<evidence type="ECO:0000256" key="6">
    <source>
        <dbReference type="ARBA" id="ARBA00022889"/>
    </source>
</evidence>
<dbReference type="GO" id="GO:0007156">
    <property type="term" value="P:homophilic cell adhesion via plasma membrane adhesion molecules"/>
    <property type="evidence" value="ECO:0007669"/>
    <property type="project" value="TreeGrafter"/>
</dbReference>
<evidence type="ECO:0000256" key="5">
    <source>
        <dbReference type="ARBA" id="ARBA00022737"/>
    </source>
</evidence>
<evidence type="ECO:0000256" key="10">
    <source>
        <dbReference type="ARBA" id="ARBA00023180"/>
    </source>
</evidence>
<dbReference type="Ensembl" id="ENSDCDT00010002898.1">
    <property type="protein sequence ID" value="ENSDCDP00010002788.1"/>
    <property type="gene ID" value="ENSDCDG00010001330.1"/>
</dbReference>
<comment type="subcellular location">
    <subcellularLocation>
        <location evidence="1">Membrane</location>
        <topology evidence="1">Single-pass membrane protein</topology>
    </subcellularLocation>
</comment>
<evidence type="ECO:0000256" key="2">
    <source>
        <dbReference type="ARBA" id="ARBA00007810"/>
    </source>
</evidence>
<dbReference type="InterPro" id="IPR013783">
    <property type="entry name" value="Ig-like_fold"/>
</dbReference>
<dbReference type="AlphaFoldDB" id="A0AAY4A0C2"/>
<dbReference type="Gene3D" id="2.60.40.10">
    <property type="entry name" value="Immunoglobulins"/>
    <property type="match status" value="3"/>
</dbReference>
<evidence type="ECO:0000256" key="4">
    <source>
        <dbReference type="ARBA" id="ARBA00022729"/>
    </source>
</evidence>
<dbReference type="GO" id="GO:0016020">
    <property type="term" value="C:membrane"/>
    <property type="evidence" value="ECO:0007669"/>
    <property type="project" value="UniProtKB-SubCell"/>
</dbReference>
<keyword evidence="4" id="KW-0732">Signal</keyword>
<keyword evidence="10" id="KW-0325">Glycoprotein</keyword>
<dbReference type="GeneTree" id="ENSGT00940000157535"/>
<reference evidence="15 16" key="1">
    <citation type="submission" date="2020-06" db="EMBL/GenBank/DDBJ databases">
        <authorList>
            <consortium name="Wellcome Sanger Institute Data Sharing"/>
        </authorList>
    </citation>
    <scope>NUCLEOTIDE SEQUENCE [LARGE SCALE GENOMIC DNA]</scope>
</reference>
<keyword evidence="7 13" id="KW-1133">Transmembrane helix</keyword>
<keyword evidence="8 13" id="KW-0472">Membrane</keyword>
<feature type="domain" description="Ig-like" evidence="14">
    <location>
        <begin position="236"/>
        <end position="321"/>
    </location>
</feature>
<dbReference type="InterPro" id="IPR013162">
    <property type="entry name" value="CD80_C2-set"/>
</dbReference>
<dbReference type="PROSITE" id="PS50835">
    <property type="entry name" value="IG_LIKE"/>
    <property type="match status" value="3"/>
</dbReference>
<reference evidence="15" key="3">
    <citation type="submission" date="2025-09" db="UniProtKB">
        <authorList>
            <consortium name="Ensembl"/>
        </authorList>
    </citation>
    <scope>IDENTIFICATION</scope>
</reference>
<dbReference type="GO" id="GO:0005912">
    <property type="term" value="C:adherens junction"/>
    <property type="evidence" value="ECO:0007669"/>
    <property type="project" value="TreeGrafter"/>
</dbReference>
<evidence type="ECO:0000256" key="9">
    <source>
        <dbReference type="ARBA" id="ARBA00023157"/>
    </source>
</evidence>
<feature type="region of interest" description="Disordered" evidence="12">
    <location>
        <begin position="518"/>
        <end position="549"/>
    </location>
</feature>
<dbReference type="InterPro" id="IPR051427">
    <property type="entry name" value="Nectin/Nectin-like"/>
</dbReference>
<dbReference type="RefSeq" id="XP_028838986.1">
    <property type="nucleotide sequence ID" value="XM_028983153.1"/>
</dbReference>
<evidence type="ECO:0000256" key="13">
    <source>
        <dbReference type="SAM" id="Phobius"/>
    </source>
</evidence>
<dbReference type="PANTHER" id="PTHR23277:SF11">
    <property type="entry name" value="NECTIN-4"/>
    <property type="match status" value="1"/>
</dbReference>
<evidence type="ECO:0000313" key="15">
    <source>
        <dbReference type="Ensembl" id="ENSDCDP00010002788.1"/>
    </source>
</evidence>
<comment type="similarity">
    <text evidence="2">Belongs to the nectin family.</text>
</comment>
<evidence type="ECO:0000256" key="7">
    <source>
        <dbReference type="ARBA" id="ARBA00022989"/>
    </source>
</evidence>
<feature type="coiled-coil region" evidence="11">
    <location>
        <begin position="357"/>
        <end position="384"/>
    </location>
</feature>
<keyword evidence="5" id="KW-0677">Repeat</keyword>
<dbReference type="InterPro" id="IPR003599">
    <property type="entry name" value="Ig_sub"/>
</dbReference>
<dbReference type="InterPro" id="IPR003598">
    <property type="entry name" value="Ig_sub2"/>
</dbReference>
<dbReference type="SMART" id="SM00409">
    <property type="entry name" value="IG"/>
    <property type="match status" value="2"/>
</dbReference>
<keyword evidence="6" id="KW-0130">Cell adhesion</keyword>
<feature type="region of interest" description="Disordered" evidence="12">
    <location>
        <begin position="418"/>
        <end position="466"/>
    </location>
</feature>
<evidence type="ECO:0000256" key="8">
    <source>
        <dbReference type="ARBA" id="ARBA00023136"/>
    </source>
</evidence>
<protein>
    <recommendedName>
        <fullName evidence="14">Ig-like domain-containing protein</fullName>
    </recommendedName>
</protein>
<dbReference type="GO" id="GO:0007157">
    <property type="term" value="P:heterophilic cell-cell adhesion via plasma membrane cell adhesion molecules"/>
    <property type="evidence" value="ECO:0007669"/>
    <property type="project" value="TreeGrafter"/>
</dbReference>
<dbReference type="SMART" id="SM00408">
    <property type="entry name" value="IGc2"/>
    <property type="match status" value="2"/>
</dbReference>
<dbReference type="Proteomes" id="UP000694580">
    <property type="component" value="Chromosome 1"/>
</dbReference>
<name>A0AAY4A0C2_9TELE</name>
<dbReference type="InterPro" id="IPR036179">
    <property type="entry name" value="Ig-like_dom_sf"/>
</dbReference>
<dbReference type="Pfam" id="PF13927">
    <property type="entry name" value="Ig_3"/>
    <property type="match status" value="1"/>
</dbReference>
<reference evidence="15" key="2">
    <citation type="submission" date="2025-08" db="UniProtKB">
        <authorList>
            <consortium name="Ensembl"/>
        </authorList>
    </citation>
    <scope>IDENTIFICATION</scope>
</reference>
<feature type="transmembrane region" description="Helical" evidence="13">
    <location>
        <begin position="333"/>
        <end position="357"/>
    </location>
</feature>
<evidence type="ECO:0000256" key="3">
    <source>
        <dbReference type="ARBA" id="ARBA00022692"/>
    </source>
</evidence>
<keyword evidence="11" id="KW-0175">Coiled coil</keyword>